<dbReference type="PANTHER" id="PTHR40260:SF2">
    <property type="entry name" value="BLR8190 PROTEIN"/>
    <property type="match status" value="1"/>
</dbReference>
<accession>A0AA40BWT4</accession>
<evidence type="ECO:0000313" key="1">
    <source>
        <dbReference type="EMBL" id="KAK0616598.1"/>
    </source>
</evidence>
<proteinExistence type="predicted"/>
<evidence type="ECO:0008006" key="3">
    <source>
        <dbReference type="Google" id="ProtNLM"/>
    </source>
</evidence>
<organism evidence="1 2">
    <name type="scientific">Immersiella caudata</name>
    <dbReference type="NCBI Taxonomy" id="314043"/>
    <lineage>
        <taxon>Eukaryota</taxon>
        <taxon>Fungi</taxon>
        <taxon>Dikarya</taxon>
        <taxon>Ascomycota</taxon>
        <taxon>Pezizomycotina</taxon>
        <taxon>Sordariomycetes</taxon>
        <taxon>Sordariomycetidae</taxon>
        <taxon>Sordariales</taxon>
        <taxon>Lasiosphaeriaceae</taxon>
        <taxon>Immersiella</taxon>
    </lineage>
</organism>
<dbReference type="SUPFAM" id="SSF54909">
    <property type="entry name" value="Dimeric alpha+beta barrel"/>
    <property type="match status" value="1"/>
</dbReference>
<evidence type="ECO:0000313" key="2">
    <source>
        <dbReference type="Proteomes" id="UP001175000"/>
    </source>
</evidence>
<dbReference type="Gene3D" id="3.30.70.100">
    <property type="match status" value="1"/>
</dbReference>
<name>A0AA40BWT4_9PEZI</name>
<dbReference type="InterPro" id="IPR011008">
    <property type="entry name" value="Dimeric_a/b-barrel"/>
</dbReference>
<sequence>MVRALPLLPRKTSTRTRDNGDFSGGWVILYLGDNSLHAHDESVNITPRISTRDPESPVNPTSQATMPAILVTAYEQGAEVDLDYYVNVHMPKAFSLFQPLCRSWRVVKASPAPGMADPYEIMTFAEFDKVEDIWATYATESFKPVAKWIEEDTANYAKQKPKVWVIEEAGKGGQ</sequence>
<gene>
    <name evidence="1" type="ORF">B0T14DRAFT_523477</name>
</gene>
<comment type="caution">
    <text evidence="1">The sequence shown here is derived from an EMBL/GenBank/DDBJ whole genome shotgun (WGS) entry which is preliminary data.</text>
</comment>
<dbReference type="PANTHER" id="PTHR40260">
    <property type="entry name" value="BLR8190 PROTEIN"/>
    <property type="match status" value="1"/>
</dbReference>
<dbReference type="Proteomes" id="UP001175000">
    <property type="component" value="Unassembled WGS sequence"/>
</dbReference>
<dbReference type="AlphaFoldDB" id="A0AA40BWT4"/>
<protein>
    <recommendedName>
        <fullName evidence="3">EthD domain-containing protein</fullName>
    </recommendedName>
</protein>
<keyword evidence="2" id="KW-1185">Reference proteome</keyword>
<dbReference type="EMBL" id="JAULSU010000005">
    <property type="protein sequence ID" value="KAK0616598.1"/>
    <property type="molecule type" value="Genomic_DNA"/>
</dbReference>
<reference evidence="1" key="1">
    <citation type="submission" date="2023-06" db="EMBL/GenBank/DDBJ databases">
        <title>Genome-scale phylogeny and comparative genomics of the fungal order Sordariales.</title>
        <authorList>
            <consortium name="Lawrence Berkeley National Laboratory"/>
            <person name="Hensen N."/>
            <person name="Bonometti L."/>
            <person name="Westerberg I."/>
            <person name="Brannstrom I.O."/>
            <person name="Guillou S."/>
            <person name="Cros-Aarteil S."/>
            <person name="Calhoun S."/>
            <person name="Haridas S."/>
            <person name="Kuo A."/>
            <person name="Mondo S."/>
            <person name="Pangilinan J."/>
            <person name="Riley R."/>
            <person name="Labutti K."/>
            <person name="Andreopoulos B."/>
            <person name="Lipzen A."/>
            <person name="Chen C."/>
            <person name="Yanf M."/>
            <person name="Daum C."/>
            <person name="Ng V."/>
            <person name="Clum A."/>
            <person name="Steindorff A."/>
            <person name="Ohm R."/>
            <person name="Martin F."/>
            <person name="Silar P."/>
            <person name="Natvig D."/>
            <person name="Lalanne C."/>
            <person name="Gautier V."/>
            <person name="Ament-Velasquez S.L."/>
            <person name="Kruys A."/>
            <person name="Hutchinson M.I."/>
            <person name="Powell A.J."/>
            <person name="Barry K."/>
            <person name="Miller A.N."/>
            <person name="Grigoriev I.V."/>
            <person name="Debuchy R."/>
            <person name="Gladieux P."/>
            <person name="Thoren M.H."/>
            <person name="Johannesson H."/>
        </authorList>
    </citation>
    <scope>NUCLEOTIDE SEQUENCE</scope>
    <source>
        <strain evidence="1">CBS 606.72</strain>
    </source>
</reference>